<dbReference type="InterPro" id="IPR026678">
    <property type="entry name" value="INO80E"/>
</dbReference>
<dbReference type="AlphaFoldDB" id="A0A0K8SF73"/>
<dbReference type="Pfam" id="PF24237">
    <property type="entry name" value="INO80E"/>
    <property type="match status" value="1"/>
</dbReference>
<feature type="compositionally biased region" description="Acidic residues" evidence="1">
    <location>
        <begin position="141"/>
        <end position="150"/>
    </location>
</feature>
<dbReference type="EMBL" id="GBRD01013880">
    <property type="protein sequence ID" value="JAG51946.1"/>
    <property type="molecule type" value="Transcribed_RNA"/>
</dbReference>
<feature type="region of interest" description="Disordered" evidence="1">
    <location>
        <begin position="233"/>
        <end position="281"/>
    </location>
</feature>
<reference evidence="3" key="1">
    <citation type="submission" date="2014-09" db="EMBL/GenBank/DDBJ databases">
        <authorList>
            <person name="Magalhaes I.L.F."/>
            <person name="Oliveira U."/>
            <person name="Santos F.R."/>
            <person name="Vidigal T.H.D.A."/>
            <person name="Brescovit A.D."/>
            <person name="Santos A.J."/>
        </authorList>
    </citation>
    <scope>NUCLEOTIDE SEQUENCE</scope>
</reference>
<feature type="compositionally biased region" description="Polar residues" evidence="1">
    <location>
        <begin position="236"/>
        <end position="253"/>
    </location>
</feature>
<dbReference type="InterPro" id="IPR056515">
    <property type="entry name" value="INO80E_N"/>
</dbReference>
<evidence type="ECO:0000256" key="1">
    <source>
        <dbReference type="SAM" id="MobiDB-lite"/>
    </source>
</evidence>
<accession>A0A0K8SF73</accession>
<name>A0A0K8SF73_LYGHE</name>
<feature type="domain" description="INO80 complex subunit E N-terminal" evidence="2">
    <location>
        <begin position="82"/>
        <end position="129"/>
    </location>
</feature>
<evidence type="ECO:0000259" key="2">
    <source>
        <dbReference type="Pfam" id="PF24237"/>
    </source>
</evidence>
<feature type="region of interest" description="Disordered" evidence="1">
    <location>
        <begin position="137"/>
        <end position="203"/>
    </location>
</feature>
<protein>
    <recommendedName>
        <fullName evidence="2">INO80 complex subunit E N-terminal domain-containing protein</fullName>
    </recommendedName>
</protein>
<dbReference type="GO" id="GO:0031011">
    <property type="term" value="C:Ino80 complex"/>
    <property type="evidence" value="ECO:0007669"/>
    <property type="project" value="InterPro"/>
</dbReference>
<sequence>EFLVSVSLTLTFDFDIKSHQTLFRSVFALWSSSSLYLHSLYGVKRHLKSRLKSDFLGISSPSKIEMVTHTEEDDDSQEDTVNYKAKYRSFKRKLKFLIYENECFQEALRINQRKMLKVSRDKSFLLDRLLNYEKVDVTSSEGDDTESSDDETGRAEAKRRKIDMGLGSGPLPFNSGGSSKSNTPAKKKKPPPKVKSSSLTQLQNIQAPAIVDGHMTTEEIERHLESRQRFMELDKTPTTMPSEMFSNDPSLDSESNEIGEMETSPSNLGEDCLNTELILPD</sequence>
<evidence type="ECO:0000313" key="3">
    <source>
        <dbReference type="EMBL" id="JAG51946.1"/>
    </source>
</evidence>
<dbReference type="PANTHER" id="PTHR21812">
    <property type="entry name" value="INO80 COMPLEX SUBUNIT E"/>
    <property type="match status" value="1"/>
</dbReference>
<feature type="non-terminal residue" evidence="3">
    <location>
        <position position="1"/>
    </location>
</feature>
<dbReference type="GO" id="GO:0006338">
    <property type="term" value="P:chromatin remodeling"/>
    <property type="evidence" value="ECO:0007669"/>
    <property type="project" value="InterPro"/>
</dbReference>
<proteinExistence type="predicted"/>
<organism evidence="3">
    <name type="scientific">Lygus hesperus</name>
    <name type="common">Western plant bug</name>
    <dbReference type="NCBI Taxonomy" id="30085"/>
    <lineage>
        <taxon>Eukaryota</taxon>
        <taxon>Metazoa</taxon>
        <taxon>Ecdysozoa</taxon>
        <taxon>Arthropoda</taxon>
        <taxon>Hexapoda</taxon>
        <taxon>Insecta</taxon>
        <taxon>Pterygota</taxon>
        <taxon>Neoptera</taxon>
        <taxon>Paraneoptera</taxon>
        <taxon>Hemiptera</taxon>
        <taxon>Heteroptera</taxon>
        <taxon>Panheteroptera</taxon>
        <taxon>Cimicomorpha</taxon>
        <taxon>Miridae</taxon>
        <taxon>Mirini</taxon>
        <taxon>Lygus</taxon>
    </lineage>
</organism>
<dbReference type="PANTHER" id="PTHR21812:SF1">
    <property type="entry name" value="INO80 COMPLEX SUBUNIT E"/>
    <property type="match status" value="1"/>
</dbReference>